<dbReference type="CDD" id="cd04301">
    <property type="entry name" value="NAT_SF"/>
    <property type="match status" value="1"/>
</dbReference>
<keyword evidence="1 5" id="KW-0808">Transferase</keyword>
<comment type="function">
    <text evidence="3">Acetylates the N-terminal alanine of ribosomal protein bS18.</text>
</comment>
<evidence type="ECO:0000256" key="3">
    <source>
        <dbReference type="RuleBase" id="RU363094"/>
    </source>
</evidence>
<comment type="similarity">
    <text evidence="3">Belongs to the acetyltransferase family. RimI subfamily.</text>
</comment>
<keyword evidence="6" id="KW-1185">Reference proteome</keyword>
<evidence type="ECO:0000256" key="2">
    <source>
        <dbReference type="ARBA" id="ARBA00023315"/>
    </source>
</evidence>
<dbReference type="InterPro" id="IPR000182">
    <property type="entry name" value="GNAT_dom"/>
</dbReference>
<dbReference type="RefSeq" id="WP_135446340.1">
    <property type="nucleotide sequence ID" value="NZ_SRLE01000015.1"/>
</dbReference>
<comment type="caution">
    <text evidence="5">The sequence shown here is derived from an EMBL/GenBank/DDBJ whole genome shotgun (WGS) entry which is preliminary data.</text>
</comment>
<proteinExistence type="inferred from homology"/>
<accession>A0A4Z0LV58</accession>
<dbReference type="AlphaFoldDB" id="A0A4Z0LV58"/>
<keyword evidence="2" id="KW-0012">Acyltransferase</keyword>
<sequence>MRDVAAAPTLRPATVADLAVIASLDAASSPDPFGLSHLDRYCTGTAGCAALLAIRESEPLAFALYSLVLDEGSIDNIAVLPQLRGRGFGGYLLDAVLQAMRERGAQRCVLDVRASNTAARALYASRGFGEDGLRRGYYTRDGSSEDAVLMSRRL</sequence>
<dbReference type="Pfam" id="PF00583">
    <property type="entry name" value="Acetyltransf_1"/>
    <property type="match status" value="1"/>
</dbReference>
<dbReference type="EMBL" id="SRLE01000015">
    <property type="protein sequence ID" value="TGD71181.1"/>
    <property type="molecule type" value="Genomic_DNA"/>
</dbReference>
<dbReference type="OrthoDB" id="9796919at2"/>
<keyword evidence="3" id="KW-0963">Cytoplasm</keyword>
<gene>
    <name evidence="5" type="primary">rimI</name>
    <name evidence="5" type="ORF">E4634_19420</name>
</gene>
<reference evidence="5 6" key="1">
    <citation type="submission" date="2019-04" db="EMBL/GenBank/DDBJ databases">
        <title>Taxonomy of novel Haliea sp. from mangrove soil of West Coast of India.</title>
        <authorList>
            <person name="Verma A."/>
            <person name="Kumar P."/>
            <person name="Krishnamurthi S."/>
        </authorList>
    </citation>
    <scope>NUCLEOTIDE SEQUENCE [LARGE SCALE GENOMIC DNA]</scope>
    <source>
        <strain evidence="5 6">SAOS-164</strain>
    </source>
</reference>
<comment type="catalytic activity">
    <reaction evidence="3">
        <text>N-terminal L-alanyl-[ribosomal protein bS18] + acetyl-CoA = N-terminal N(alpha)-acetyl-L-alanyl-[ribosomal protein bS18] + CoA + H(+)</text>
        <dbReference type="Rhea" id="RHEA:43756"/>
        <dbReference type="Rhea" id="RHEA-COMP:10676"/>
        <dbReference type="Rhea" id="RHEA-COMP:10677"/>
        <dbReference type="ChEBI" id="CHEBI:15378"/>
        <dbReference type="ChEBI" id="CHEBI:57287"/>
        <dbReference type="ChEBI" id="CHEBI:57288"/>
        <dbReference type="ChEBI" id="CHEBI:64718"/>
        <dbReference type="ChEBI" id="CHEBI:83683"/>
        <dbReference type="EC" id="2.3.1.266"/>
    </reaction>
</comment>
<feature type="domain" description="N-acetyltransferase" evidence="4">
    <location>
        <begin position="8"/>
        <end position="154"/>
    </location>
</feature>
<dbReference type="EC" id="2.3.1.266" evidence="3"/>
<dbReference type="SUPFAM" id="SSF55729">
    <property type="entry name" value="Acyl-CoA N-acyltransferases (Nat)"/>
    <property type="match status" value="1"/>
</dbReference>
<dbReference type="Proteomes" id="UP000298050">
    <property type="component" value="Unassembled WGS sequence"/>
</dbReference>
<organism evidence="5 6">
    <name type="scientific">Mangrovimicrobium sediminis</name>
    <dbReference type="NCBI Taxonomy" id="2562682"/>
    <lineage>
        <taxon>Bacteria</taxon>
        <taxon>Pseudomonadati</taxon>
        <taxon>Pseudomonadota</taxon>
        <taxon>Gammaproteobacteria</taxon>
        <taxon>Cellvibrionales</taxon>
        <taxon>Halieaceae</taxon>
        <taxon>Mangrovimicrobium</taxon>
    </lineage>
</organism>
<dbReference type="InterPro" id="IPR006464">
    <property type="entry name" value="AcTrfase_RimI/Ard1"/>
</dbReference>
<evidence type="ECO:0000256" key="1">
    <source>
        <dbReference type="ARBA" id="ARBA00022679"/>
    </source>
</evidence>
<dbReference type="GO" id="GO:0008999">
    <property type="term" value="F:protein-N-terminal-alanine acetyltransferase activity"/>
    <property type="evidence" value="ECO:0007669"/>
    <property type="project" value="UniProtKB-EC"/>
</dbReference>
<name>A0A4Z0LV58_9GAMM</name>
<dbReference type="Gene3D" id="3.40.630.30">
    <property type="match status" value="1"/>
</dbReference>
<protein>
    <recommendedName>
        <fullName evidence="3">[Ribosomal protein bS18]-alanine N-acetyltransferase</fullName>
        <ecNumber evidence="3">2.3.1.266</ecNumber>
    </recommendedName>
</protein>
<dbReference type="InterPro" id="IPR016181">
    <property type="entry name" value="Acyl_CoA_acyltransferase"/>
</dbReference>
<comment type="subcellular location">
    <subcellularLocation>
        <location evidence="3">Cytoplasm</location>
    </subcellularLocation>
</comment>
<dbReference type="GO" id="GO:0005737">
    <property type="term" value="C:cytoplasm"/>
    <property type="evidence" value="ECO:0007669"/>
    <property type="project" value="UniProtKB-SubCell"/>
</dbReference>
<dbReference type="InterPro" id="IPR050832">
    <property type="entry name" value="Bact_Acetyltransf"/>
</dbReference>
<evidence type="ECO:0000313" key="6">
    <source>
        <dbReference type="Proteomes" id="UP000298050"/>
    </source>
</evidence>
<dbReference type="PANTHER" id="PTHR43877:SF2">
    <property type="entry name" value="AMINOALKYLPHOSPHONATE N-ACETYLTRANSFERASE-RELATED"/>
    <property type="match status" value="1"/>
</dbReference>
<dbReference type="PROSITE" id="PS51186">
    <property type="entry name" value="GNAT"/>
    <property type="match status" value="1"/>
</dbReference>
<dbReference type="NCBIfam" id="TIGR01575">
    <property type="entry name" value="rimI"/>
    <property type="match status" value="1"/>
</dbReference>
<evidence type="ECO:0000313" key="5">
    <source>
        <dbReference type="EMBL" id="TGD71181.1"/>
    </source>
</evidence>
<dbReference type="PANTHER" id="PTHR43877">
    <property type="entry name" value="AMINOALKYLPHOSPHONATE N-ACETYLTRANSFERASE-RELATED-RELATED"/>
    <property type="match status" value="1"/>
</dbReference>
<evidence type="ECO:0000259" key="4">
    <source>
        <dbReference type="PROSITE" id="PS51186"/>
    </source>
</evidence>